<keyword evidence="2" id="KW-1185">Reference proteome</keyword>
<proteinExistence type="predicted"/>
<dbReference type="AlphaFoldDB" id="A0A7W6EWU6"/>
<dbReference type="PANTHER" id="PTHR37421:SF1">
    <property type="entry name" value="UPF0260 PROTEIN YCGN"/>
    <property type="match status" value="1"/>
</dbReference>
<dbReference type="Proteomes" id="UP000562395">
    <property type="component" value="Unassembled WGS sequence"/>
</dbReference>
<dbReference type="EMBL" id="JACICY010000007">
    <property type="protein sequence ID" value="MBB3861663.1"/>
    <property type="molecule type" value="Genomic_DNA"/>
</dbReference>
<organism evidence="1 2">
    <name type="scientific">Novosphingobium hassiacum</name>
    <dbReference type="NCBI Taxonomy" id="173676"/>
    <lineage>
        <taxon>Bacteria</taxon>
        <taxon>Pseudomonadati</taxon>
        <taxon>Pseudomonadota</taxon>
        <taxon>Alphaproteobacteria</taxon>
        <taxon>Sphingomonadales</taxon>
        <taxon>Sphingomonadaceae</taxon>
        <taxon>Novosphingobium</taxon>
    </lineage>
</organism>
<evidence type="ECO:0000313" key="2">
    <source>
        <dbReference type="Proteomes" id="UP000562395"/>
    </source>
</evidence>
<dbReference type="PANTHER" id="PTHR37421">
    <property type="entry name" value="UPF0260 PROTEIN YCGN"/>
    <property type="match status" value="1"/>
</dbReference>
<sequence>MAIDRFWTRPVETLNREQWEALCDGCGKCCLHKLEDDATGDVYHTNVACRLLDLKTGRCSDYKHRRAIVPDCLRLTPKLARDLPWLPDSCAYRLRADGDPLPDWHYLISGDREMVHKVGQSVIGKAISETMAGPLEEHIVPADHFDIYDDGEDDEANEDV</sequence>
<dbReference type="NCBIfam" id="NF003507">
    <property type="entry name" value="PRK05170.2-5"/>
    <property type="match status" value="1"/>
</dbReference>
<dbReference type="InterPro" id="IPR008228">
    <property type="entry name" value="UCP006173"/>
</dbReference>
<protein>
    <submittedName>
        <fullName evidence="1">Uncharacterized protein</fullName>
    </submittedName>
</protein>
<gene>
    <name evidence="1" type="ORF">GGQ88_002951</name>
</gene>
<dbReference type="PIRSF" id="PIRSF006173">
    <property type="entry name" value="UCP006173"/>
    <property type="match status" value="1"/>
</dbReference>
<dbReference type="RefSeq" id="WP_183614168.1">
    <property type="nucleotide sequence ID" value="NZ_JACICY010000007.1"/>
</dbReference>
<comment type="caution">
    <text evidence="1">The sequence shown here is derived from an EMBL/GenBank/DDBJ whole genome shotgun (WGS) entry which is preliminary data.</text>
</comment>
<evidence type="ECO:0000313" key="1">
    <source>
        <dbReference type="EMBL" id="MBB3861663.1"/>
    </source>
</evidence>
<reference evidence="1 2" key="1">
    <citation type="submission" date="2020-08" db="EMBL/GenBank/DDBJ databases">
        <title>Genomic Encyclopedia of Type Strains, Phase IV (KMG-IV): sequencing the most valuable type-strain genomes for metagenomic binning, comparative biology and taxonomic classification.</title>
        <authorList>
            <person name="Goeker M."/>
        </authorList>
    </citation>
    <scope>NUCLEOTIDE SEQUENCE [LARGE SCALE GENOMIC DNA]</scope>
    <source>
        <strain evidence="1 2">DSM 14552</strain>
    </source>
</reference>
<accession>A0A7W6EWU6</accession>
<dbReference type="Pfam" id="PF03692">
    <property type="entry name" value="CxxCxxCC"/>
    <property type="match status" value="1"/>
</dbReference>
<name>A0A7W6EWU6_9SPHN</name>
<dbReference type="InterPro" id="IPR005358">
    <property type="entry name" value="Puta_zinc/iron-chelating_dom"/>
</dbReference>
<dbReference type="NCBIfam" id="NF003501">
    <property type="entry name" value="PRK05170.1-5"/>
    <property type="match status" value="1"/>
</dbReference>